<reference evidence="2 3" key="1">
    <citation type="submission" date="2024-03" db="EMBL/GenBank/DDBJ databases">
        <title>Mouse gut bacterial collection (mGBC) of GemPharmatech.</title>
        <authorList>
            <person name="He Y."/>
            <person name="Dong L."/>
            <person name="Wu D."/>
            <person name="Gao X."/>
            <person name="Lin Z."/>
        </authorList>
    </citation>
    <scope>NUCLEOTIDE SEQUENCE [LARGE SCALE GENOMIC DNA]</scope>
    <source>
        <strain evidence="2 3">61-15</strain>
    </source>
</reference>
<accession>A0ABV4D283</accession>
<dbReference type="EMBL" id="JBCLSH010000014">
    <property type="protein sequence ID" value="MEY8443668.1"/>
    <property type="molecule type" value="Genomic_DNA"/>
</dbReference>
<dbReference type="Proteomes" id="UP001565283">
    <property type="component" value="Unassembled WGS sequence"/>
</dbReference>
<feature type="transmembrane region" description="Helical" evidence="1">
    <location>
        <begin position="75"/>
        <end position="99"/>
    </location>
</feature>
<evidence type="ECO:0000313" key="3">
    <source>
        <dbReference type="Proteomes" id="UP001565283"/>
    </source>
</evidence>
<evidence type="ECO:0008006" key="4">
    <source>
        <dbReference type="Google" id="ProtNLM"/>
    </source>
</evidence>
<gene>
    <name evidence="2" type="ORF">AALA52_05360</name>
</gene>
<name>A0ABV4D283_9LACT</name>
<evidence type="ECO:0000256" key="1">
    <source>
        <dbReference type="SAM" id="Phobius"/>
    </source>
</evidence>
<keyword evidence="1" id="KW-0472">Membrane</keyword>
<evidence type="ECO:0000313" key="2">
    <source>
        <dbReference type="EMBL" id="MEY8443668.1"/>
    </source>
</evidence>
<sequence length="172" mass="20616">MNSKEKERQSDATKDFVKDKYFEGGNFLLKLRQTLVTLAFWWMIIFPLLTLINSVSRQRIWRNIYRWTWADGLILARDLFIMVILSLLVFIIIGGFFLLRNNRNLKKNYPERKTYDEERAAARCAILEEAYTERFGNREFRENVDYYSVLPEKNLDTGFAHERFKDGGYPYE</sequence>
<keyword evidence="3" id="KW-1185">Reference proteome</keyword>
<keyword evidence="1" id="KW-0812">Transmembrane</keyword>
<proteinExistence type="predicted"/>
<feature type="transmembrane region" description="Helical" evidence="1">
    <location>
        <begin position="35"/>
        <end position="55"/>
    </location>
</feature>
<comment type="caution">
    <text evidence="2">The sequence shown here is derived from an EMBL/GenBank/DDBJ whole genome shotgun (WGS) entry which is preliminary data.</text>
</comment>
<protein>
    <recommendedName>
        <fullName evidence="4">Poly-beta-1,6-N-acetyl-D-glucosamine biosynthesis protein PgaD</fullName>
    </recommendedName>
</protein>
<keyword evidence="1" id="KW-1133">Transmembrane helix</keyword>
<organism evidence="2 3">
    <name type="scientific">Lactococcus ileimucosae</name>
    <dbReference type="NCBI Taxonomy" id="2941329"/>
    <lineage>
        <taxon>Bacteria</taxon>
        <taxon>Bacillati</taxon>
        <taxon>Bacillota</taxon>
        <taxon>Bacilli</taxon>
        <taxon>Lactobacillales</taxon>
        <taxon>Streptococcaceae</taxon>
        <taxon>Lactococcus</taxon>
    </lineage>
</organism>
<dbReference type="RefSeq" id="WP_369948286.1">
    <property type="nucleotide sequence ID" value="NZ_JBCLSH010000014.1"/>
</dbReference>